<gene>
    <name evidence="1" type="ORF">NPIL_123231</name>
</gene>
<reference evidence="1" key="1">
    <citation type="submission" date="2020-08" db="EMBL/GenBank/DDBJ databases">
        <title>Multicomponent nature underlies the extraordinary mechanical properties of spider dragline silk.</title>
        <authorList>
            <person name="Kono N."/>
            <person name="Nakamura H."/>
            <person name="Mori M."/>
            <person name="Yoshida Y."/>
            <person name="Ohtoshi R."/>
            <person name="Malay A.D."/>
            <person name="Moran D.A.P."/>
            <person name="Tomita M."/>
            <person name="Numata K."/>
            <person name="Arakawa K."/>
        </authorList>
    </citation>
    <scope>NUCLEOTIDE SEQUENCE</scope>
</reference>
<sequence>MIRIKCPHEPSLAGTQYCVPLHPVSQLDGKFVFGAEWQQERGLLGRSLGECAGPMGLCKMGRTDPRDGLEIFKLQDFLGPTLRADRKDNSSVFHVAWR</sequence>
<accession>A0A8X6I3Q6</accession>
<organism evidence="1 2">
    <name type="scientific">Nephila pilipes</name>
    <name type="common">Giant wood spider</name>
    <name type="synonym">Nephila maculata</name>
    <dbReference type="NCBI Taxonomy" id="299642"/>
    <lineage>
        <taxon>Eukaryota</taxon>
        <taxon>Metazoa</taxon>
        <taxon>Ecdysozoa</taxon>
        <taxon>Arthropoda</taxon>
        <taxon>Chelicerata</taxon>
        <taxon>Arachnida</taxon>
        <taxon>Araneae</taxon>
        <taxon>Araneomorphae</taxon>
        <taxon>Entelegynae</taxon>
        <taxon>Araneoidea</taxon>
        <taxon>Nephilidae</taxon>
        <taxon>Nephila</taxon>
    </lineage>
</organism>
<name>A0A8X6I3Q6_NEPPI</name>
<dbReference type="AlphaFoldDB" id="A0A8X6I3Q6"/>
<protein>
    <submittedName>
        <fullName evidence="1">Uncharacterized protein</fullName>
    </submittedName>
</protein>
<keyword evidence="2" id="KW-1185">Reference proteome</keyword>
<comment type="caution">
    <text evidence="1">The sequence shown here is derived from an EMBL/GenBank/DDBJ whole genome shotgun (WGS) entry which is preliminary data.</text>
</comment>
<dbReference type="Proteomes" id="UP000887013">
    <property type="component" value="Unassembled WGS sequence"/>
</dbReference>
<proteinExistence type="predicted"/>
<dbReference type="EMBL" id="BMAW01041544">
    <property type="protein sequence ID" value="GFS29234.1"/>
    <property type="molecule type" value="Genomic_DNA"/>
</dbReference>
<evidence type="ECO:0000313" key="1">
    <source>
        <dbReference type="EMBL" id="GFS29234.1"/>
    </source>
</evidence>
<evidence type="ECO:0000313" key="2">
    <source>
        <dbReference type="Proteomes" id="UP000887013"/>
    </source>
</evidence>